<name>A0A4S8QG44_9ACTN</name>
<gene>
    <name evidence="2" type="ORF">FAB82_17235</name>
</gene>
<reference evidence="2 3" key="2">
    <citation type="submission" date="2019-05" db="EMBL/GenBank/DDBJ databases">
        <title>Glycomyces buryatensis sp. nov.</title>
        <authorList>
            <person name="Nikitina E."/>
        </authorList>
    </citation>
    <scope>NUCLEOTIDE SEQUENCE [LARGE SCALE GENOMIC DNA]</scope>
    <source>
        <strain evidence="2 3">18</strain>
    </source>
</reference>
<feature type="compositionally biased region" description="Pro residues" evidence="1">
    <location>
        <begin position="18"/>
        <end position="27"/>
    </location>
</feature>
<accession>A0A4S8QG44</accession>
<dbReference type="EMBL" id="STGY01000065">
    <property type="protein sequence ID" value="THV39614.1"/>
    <property type="molecule type" value="Genomic_DNA"/>
</dbReference>
<proteinExistence type="predicted"/>
<keyword evidence="3" id="KW-1185">Reference proteome</keyword>
<comment type="caution">
    <text evidence="2">The sequence shown here is derived from an EMBL/GenBank/DDBJ whole genome shotgun (WGS) entry which is preliminary data.</text>
</comment>
<dbReference type="RefSeq" id="WP_136535781.1">
    <property type="nucleotide sequence ID" value="NZ_STGY01000065.1"/>
</dbReference>
<evidence type="ECO:0000313" key="2">
    <source>
        <dbReference type="EMBL" id="THV39614.1"/>
    </source>
</evidence>
<sequence>MYPDTAPAAPSMFTRPAPVAPPTPAPVPPALPTYGMAELRAEAAPGVQIRAENGEVFYIPAADEWPDEVFEVMPDNVDRIAPKVIVAMARALLGADYERFRAAGGRAMDVWRAINRAAVDQGVTPGE</sequence>
<feature type="region of interest" description="Disordered" evidence="1">
    <location>
        <begin position="1"/>
        <end position="27"/>
    </location>
</feature>
<dbReference type="AlphaFoldDB" id="A0A4S8QG44"/>
<protein>
    <submittedName>
        <fullName evidence="2">Uncharacterized protein</fullName>
    </submittedName>
</protein>
<dbReference type="OrthoDB" id="4742784at2"/>
<dbReference type="Proteomes" id="UP000308760">
    <property type="component" value="Unassembled WGS sequence"/>
</dbReference>
<evidence type="ECO:0000256" key="1">
    <source>
        <dbReference type="SAM" id="MobiDB-lite"/>
    </source>
</evidence>
<evidence type="ECO:0000313" key="3">
    <source>
        <dbReference type="Proteomes" id="UP000308760"/>
    </source>
</evidence>
<organism evidence="2 3">
    <name type="scientific">Glycomyces buryatensis</name>
    <dbReference type="NCBI Taxonomy" id="2570927"/>
    <lineage>
        <taxon>Bacteria</taxon>
        <taxon>Bacillati</taxon>
        <taxon>Actinomycetota</taxon>
        <taxon>Actinomycetes</taxon>
        <taxon>Glycomycetales</taxon>
        <taxon>Glycomycetaceae</taxon>
        <taxon>Glycomyces</taxon>
    </lineage>
</organism>
<reference evidence="3" key="1">
    <citation type="submission" date="2019-04" db="EMBL/GenBank/DDBJ databases">
        <title>Nocardioides xinjiangensis sp. nov.</title>
        <authorList>
            <person name="Liu S."/>
        </authorList>
    </citation>
    <scope>NUCLEOTIDE SEQUENCE [LARGE SCALE GENOMIC DNA]</scope>
    <source>
        <strain evidence="3">18</strain>
    </source>
</reference>